<sequence>MKQKIVIKVSMHCQKCKSKALKIVVAVPGVESVGLAGKEKDEVVVIGEGIDSVELTRRLRKKVAHAELLSLGEAKKVEEKKPNSGDAKCSPPPCGYLQPPPCYNYCVVQPNDPILCNIL</sequence>
<reference evidence="4" key="1">
    <citation type="journal article" date="2024" name="IScience">
        <title>Strigolactones Initiate the Formation of Haustorium-like Structures in Castilleja.</title>
        <authorList>
            <person name="Buerger M."/>
            <person name="Peterson D."/>
            <person name="Chory J."/>
        </authorList>
    </citation>
    <scope>NUCLEOTIDE SEQUENCE [LARGE SCALE GENOMIC DNA]</scope>
</reference>
<organism evidence="3 4">
    <name type="scientific">Castilleja foliolosa</name>
    <dbReference type="NCBI Taxonomy" id="1961234"/>
    <lineage>
        <taxon>Eukaryota</taxon>
        <taxon>Viridiplantae</taxon>
        <taxon>Streptophyta</taxon>
        <taxon>Embryophyta</taxon>
        <taxon>Tracheophyta</taxon>
        <taxon>Spermatophyta</taxon>
        <taxon>Magnoliopsida</taxon>
        <taxon>eudicotyledons</taxon>
        <taxon>Gunneridae</taxon>
        <taxon>Pentapetalae</taxon>
        <taxon>asterids</taxon>
        <taxon>lamiids</taxon>
        <taxon>Lamiales</taxon>
        <taxon>Orobanchaceae</taxon>
        <taxon>Pedicularideae</taxon>
        <taxon>Castillejinae</taxon>
        <taxon>Castilleja</taxon>
    </lineage>
</organism>
<dbReference type="Gene3D" id="3.30.70.100">
    <property type="match status" value="1"/>
</dbReference>
<dbReference type="InterPro" id="IPR006121">
    <property type="entry name" value="HMA_dom"/>
</dbReference>
<dbReference type="PANTHER" id="PTHR46932:SF12">
    <property type="entry name" value="HEAVY METAL-ASSOCIATED ISOPRENYLATED PLANT PROTEIN 47"/>
    <property type="match status" value="1"/>
</dbReference>
<dbReference type="GO" id="GO:0009626">
    <property type="term" value="P:plant-type hypersensitive response"/>
    <property type="evidence" value="ECO:0007669"/>
    <property type="project" value="UniProtKB-KW"/>
</dbReference>
<dbReference type="InterPro" id="IPR042885">
    <property type="entry name" value="HIPP47/16"/>
</dbReference>
<proteinExistence type="predicted"/>
<dbReference type="PANTHER" id="PTHR46932">
    <property type="entry name" value="HEAVY METAL-ASSOCIATED ISOPRENYLATED PLANT PROTEIN 47"/>
    <property type="match status" value="1"/>
</dbReference>
<accession>A0ABD3CRG6</accession>
<name>A0ABD3CRG6_9LAMI</name>
<dbReference type="SUPFAM" id="SSF55008">
    <property type="entry name" value="HMA, heavy metal-associated domain"/>
    <property type="match status" value="1"/>
</dbReference>
<dbReference type="AlphaFoldDB" id="A0ABD3CRG6"/>
<protein>
    <recommendedName>
        <fullName evidence="2">HMA domain-containing protein</fullName>
    </recommendedName>
</protein>
<evidence type="ECO:0000313" key="4">
    <source>
        <dbReference type="Proteomes" id="UP001632038"/>
    </source>
</evidence>
<evidence type="ECO:0000256" key="1">
    <source>
        <dbReference type="ARBA" id="ARBA00004170"/>
    </source>
</evidence>
<comment type="subcellular location">
    <subcellularLocation>
        <location evidence="1">Membrane</location>
        <topology evidence="1">Peripheral membrane protein</topology>
    </subcellularLocation>
</comment>
<dbReference type="Pfam" id="PF00403">
    <property type="entry name" value="HMA"/>
    <property type="match status" value="1"/>
</dbReference>
<keyword evidence="4" id="KW-1185">Reference proteome</keyword>
<dbReference type="Proteomes" id="UP001632038">
    <property type="component" value="Unassembled WGS sequence"/>
</dbReference>
<comment type="caution">
    <text evidence="3">The sequence shown here is derived from an EMBL/GenBank/DDBJ whole genome shotgun (WGS) entry which is preliminary data.</text>
</comment>
<evidence type="ECO:0000313" key="3">
    <source>
        <dbReference type="EMBL" id="KAL3632253.1"/>
    </source>
</evidence>
<dbReference type="PROSITE" id="PS50846">
    <property type="entry name" value="HMA_2"/>
    <property type="match status" value="1"/>
</dbReference>
<dbReference type="EMBL" id="JAVIJP010000032">
    <property type="protein sequence ID" value="KAL3632253.1"/>
    <property type="molecule type" value="Genomic_DNA"/>
</dbReference>
<gene>
    <name evidence="3" type="ORF">CASFOL_025237</name>
</gene>
<dbReference type="InterPro" id="IPR036163">
    <property type="entry name" value="HMA_dom_sf"/>
</dbReference>
<dbReference type="GO" id="GO:0016020">
    <property type="term" value="C:membrane"/>
    <property type="evidence" value="ECO:0007669"/>
    <property type="project" value="UniProtKB-SubCell"/>
</dbReference>
<feature type="domain" description="HMA" evidence="2">
    <location>
        <begin position="2"/>
        <end position="71"/>
    </location>
</feature>
<evidence type="ECO:0000259" key="2">
    <source>
        <dbReference type="PROSITE" id="PS50846"/>
    </source>
</evidence>